<dbReference type="Pfam" id="PF05532">
    <property type="entry name" value="CsbD"/>
    <property type="match status" value="1"/>
</dbReference>
<comment type="similarity">
    <text evidence="1">Belongs to the UPF0337 (CsbD) family.</text>
</comment>
<gene>
    <name evidence="4" type="ORF">SRIM_040715</name>
</gene>
<dbReference type="InterPro" id="IPR008462">
    <property type="entry name" value="CsbD"/>
</dbReference>
<protein>
    <submittedName>
        <fullName evidence="4">CsbD family protein</fullName>
    </submittedName>
</protein>
<organism evidence="4 5">
    <name type="scientific">Streptomyces rimosus subsp. rimosus (strain ATCC 10970 / DSM 40260 / JCM 4667 / NRRL 2234)</name>
    <dbReference type="NCBI Taxonomy" id="1265868"/>
    <lineage>
        <taxon>Bacteria</taxon>
        <taxon>Bacillati</taxon>
        <taxon>Actinomycetota</taxon>
        <taxon>Actinomycetes</taxon>
        <taxon>Kitasatosporales</taxon>
        <taxon>Streptomycetaceae</taxon>
        <taxon>Streptomyces</taxon>
    </lineage>
</organism>
<dbReference type="SUPFAM" id="SSF69047">
    <property type="entry name" value="Hypothetical protein YjbJ"/>
    <property type="match status" value="1"/>
</dbReference>
<feature type="compositionally biased region" description="Basic and acidic residues" evidence="2">
    <location>
        <begin position="38"/>
        <end position="57"/>
    </location>
</feature>
<name>A0A8A1V252_STRR1</name>
<evidence type="ECO:0000313" key="5">
    <source>
        <dbReference type="Proteomes" id="UP000011074"/>
    </source>
</evidence>
<dbReference type="RefSeq" id="WP_078575845.1">
    <property type="nucleotide sequence ID" value="NZ_CP048262.1"/>
</dbReference>
<reference evidence="4" key="2">
    <citation type="submission" date="2020-01" db="EMBL/GenBank/DDBJ databases">
        <authorList>
            <person name="Algora L."/>
            <person name="Schniete J.K."/>
            <person name="MacFadyen A."/>
            <person name="Hoskisson P.A."/>
            <person name="Hunter I.S."/>
            <person name="Herron P.R."/>
        </authorList>
    </citation>
    <scope>NUCLEOTIDE SEQUENCE</scope>
    <source>
        <strain evidence="4">ATCC 10970</strain>
        <plasmid evidence="4">pSRP1</plasmid>
    </source>
</reference>
<feature type="region of interest" description="Disordered" evidence="2">
    <location>
        <begin position="1"/>
        <end position="57"/>
    </location>
</feature>
<dbReference type="AlphaFoldDB" id="A0A8A1V252"/>
<evidence type="ECO:0000256" key="2">
    <source>
        <dbReference type="SAM" id="MobiDB-lite"/>
    </source>
</evidence>
<dbReference type="Proteomes" id="UP000011074">
    <property type="component" value="Plasmid pSRP1"/>
</dbReference>
<geneLocation type="plasmid" evidence="4 5">
    <name>pSRP1</name>
</geneLocation>
<dbReference type="EMBL" id="CP048262">
    <property type="protein sequence ID" value="QST86560.1"/>
    <property type="molecule type" value="Genomic_DNA"/>
</dbReference>
<evidence type="ECO:0000259" key="3">
    <source>
        <dbReference type="Pfam" id="PF05532"/>
    </source>
</evidence>
<sequence length="57" mass="6240">MSATEKAKAKVQQLSGSIKEETGRTAQNDQTAAEGADDNMKGNLREAKERLKDAFRD</sequence>
<accession>A0A8A1V252</accession>
<reference evidence="4" key="1">
    <citation type="submission" date="2012-12" db="EMBL/GenBank/DDBJ databases">
        <authorList>
            <person name="Pethick F.E."/>
            <person name="MacFadyen A.C."/>
            <person name="Tang Z."/>
            <person name="Sangal V."/>
            <person name="Tze-Tze L."/>
            <person name="Chu J."/>
            <person name="Guo M."/>
            <person name="Kirby R."/>
            <person name="Hoskisson P.A."/>
            <person name="Herron P.R."/>
            <person name="Hunter I.S."/>
        </authorList>
    </citation>
    <scope>NUCLEOTIDE SEQUENCE</scope>
    <source>
        <strain evidence="4">ATCC 10970</strain>
        <plasmid evidence="4">pSRP1</plasmid>
    </source>
</reference>
<proteinExistence type="inferred from homology"/>
<keyword evidence="4" id="KW-0614">Plasmid</keyword>
<dbReference type="Gene3D" id="1.10.1470.10">
    <property type="entry name" value="YjbJ"/>
    <property type="match status" value="1"/>
</dbReference>
<evidence type="ECO:0000313" key="4">
    <source>
        <dbReference type="EMBL" id="QST86560.1"/>
    </source>
</evidence>
<dbReference type="GeneID" id="66860449"/>
<feature type="domain" description="CsbD-like" evidence="3">
    <location>
        <begin position="5"/>
        <end position="57"/>
    </location>
</feature>
<dbReference type="InterPro" id="IPR036629">
    <property type="entry name" value="YjbJ_sf"/>
</dbReference>
<evidence type="ECO:0000256" key="1">
    <source>
        <dbReference type="ARBA" id="ARBA00009129"/>
    </source>
</evidence>
<reference evidence="4" key="3">
    <citation type="journal article" date="2021" name="bioRxiv">
        <title>Bilateral symmetry of linear streptomycete chromosomes.</title>
        <authorList>
            <person name="Algora-Gallardo L."/>
            <person name="Schniete J.K."/>
            <person name="Mark D.R."/>
            <person name="Hunter I.S."/>
            <person name="Herron P.R."/>
        </authorList>
    </citation>
    <scope>NUCLEOTIDE SEQUENCE</scope>
    <source>
        <strain evidence="4">ATCC 10970</strain>
        <plasmid evidence="4">pSRP1</plasmid>
    </source>
</reference>